<protein>
    <recommendedName>
        <fullName evidence="7">Endonuclease/exonuclease/phosphatase domain-containing protein</fullName>
    </recommendedName>
</protein>
<keyword evidence="3" id="KW-0460">Magnesium</keyword>
<proteinExistence type="predicted"/>
<evidence type="ECO:0000313" key="5">
    <source>
        <dbReference type="EMBL" id="PNH03334.1"/>
    </source>
</evidence>
<keyword evidence="1" id="KW-0479">Metal-binding</keyword>
<comment type="caution">
    <text evidence="5">The sequence shown here is derived from an EMBL/GenBank/DDBJ whole genome shotgun (WGS) entry which is preliminary data.</text>
</comment>
<evidence type="ECO:0000256" key="3">
    <source>
        <dbReference type="ARBA" id="ARBA00022842"/>
    </source>
</evidence>
<keyword evidence="2" id="KW-0378">Hydrolase</keyword>
<dbReference type="InterPro" id="IPR036691">
    <property type="entry name" value="Endo/exonu/phosph_ase_sf"/>
</dbReference>
<dbReference type="AlphaFoldDB" id="A0A2J7ZST4"/>
<evidence type="ECO:0000313" key="6">
    <source>
        <dbReference type="Proteomes" id="UP000236333"/>
    </source>
</evidence>
<dbReference type="OrthoDB" id="387657at2759"/>
<feature type="compositionally biased region" description="Low complexity" evidence="4">
    <location>
        <begin position="140"/>
        <end position="149"/>
    </location>
</feature>
<keyword evidence="6" id="KW-1185">Reference proteome</keyword>
<sequence>MQKRGAREGNSGQPRSGLRAVEGAHGGHVAPDTSRVHSLMEDVVHYLCPSPFARPQTLLPQLRDSWVEAHGPEKAGHTCKAAGNSFQPRRQTPARIDYVMTSLSVAGCELALKNTPDGHSFSDHFAVLARIRLPGPPAAEAAAVTAAPGTPSPSPPASQDARNLAGASPWLAAAPALFCCPAAGCRGVSEGAPRGGEQQQRRAALLGAAHGVVGAGIQRMAEASMAHLMCAVMLLLQVARYHITVAAAPFFSALGALAAARMQVLTLNTWDLWLVSKKRYNRILHLAEYLANDTDVKHQHVSRALEEIQPAREEIGDRGLFSPTQPDPGPFGPLQASPWPSPAGTTWLPKPLRFLPLRLPSPMPRLLPLPPRRPVPAPLLMPPPPLLTADAASAAAGAGCAAAGVGWARVSSPSGPLDVFNTHLHANYSHKYEGEGGSGGIPAPATDDAACFRMAQMLELCRFVRHTSKSGSRGTVLGGDLNCAPHTLEAAVLQVVCVSRFGCASAPAPPPPPPAARA</sequence>
<reference evidence="5 6" key="1">
    <citation type="journal article" date="2017" name="Mol. Biol. Evol.">
        <title>The 4-celled Tetrabaena socialis nuclear genome reveals the essential components for genetic control of cell number at the origin of multicellularity in the volvocine lineage.</title>
        <authorList>
            <person name="Featherston J."/>
            <person name="Arakaki Y."/>
            <person name="Hanschen E.R."/>
            <person name="Ferris P.J."/>
            <person name="Michod R.E."/>
            <person name="Olson B.J.S.C."/>
            <person name="Nozaki H."/>
            <person name="Durand P.M."/>
        </authorList>
    </citation>
    <scope>NUCLEOTIDE SEQUENCE [LARGE SCALE GENOMIC DNA]</scope>
    <source>
        <strain evidence="5 6">NIES-571</strain>
    </source>
</reference>
<evidence type="ECO:0000256" key="2">
    <source>
        <dbReference type="ARBA" id="ARBA00022801"/>
    </source>
</evidence>
<evidence type="ECO:0000256" key="1">
    <source>
        <dbReference type="ARBA" id="ARBA00022723"/>
    </source>
</evidence>
<accession>A0A2J7ZST4</accession>
<feature type="region of interest" description="Disordered" evidence="4">
    <location>
        <begin position="140"/>
        <end position="162"/>
    </location>
</feature>
<feature type="region of interest" description="Disordered" evidence="4">
    <location>
        <begin position="317"/>
        <end position="342"/>
    </location>
</feature>
<gene>
    <name evidence="5" type="ORF">TSOC_010615</name>
</gene>
<dbReference type="Gene3D" id="3.60.10.10">
    <property type="entry name" value="Endonuclease/exonuclease/phosphatase"/>
    <property type="match status" value="2"/>
</dbReference>
<evidence type="ECO:0000256" key="4">
    <source>
        <dbReference type="SAM" id="MobiDB-lite"/>
    </source>
</evidence>
<name>A0A2J7ZST4_9CHLO</name>
<organism evidence="5 6">
    <name type="scientific">Tetrabaena socialis</name>
    <dbReference type="NCBI Taxonomy" id="47790"/>
    <lineage>
        <taxon>Eukaryota</taxon>
        <taxon>Viridiplantae</taxon>
        <taxon>Chlorophyta</taxon>
        <taxon>core chlorophytes</taxon>
        <taxon>Chlorophyceae</taxon>
        <taxon>CS clade</taxon>
        <taxon>Chlamydomonadales</taxon>
        <taxon>Tetrabaenaceae</taxon>
        <taxon>Tetrabaena</taxon>
    </lineage>
</organism>
<dbReference type="PANTHER" id="PTHR16320">
    <property type="entry name" value="SPHINGOMYELINASE FAMILY MEMBER"/>
    <property type="match status" value="1"/>
</dbReference>
<dbReference type="InterPro" id="IPR038772">
    <property type="entry name" value="Sph/SMPD2-like"/>
</dbReference>
<feature type="region of interest" description="Disordered" evidence="4">
    <location>
        <begin position="1"/>
        <end position="32"/>
    </location>
</feature>
<dbReference type="EMBL" id="PGGS01000517">
    <property type="protein sequence ID" value="PNH03334.1"/>
    <property type="molecule type" value="Genomic_DNA"/>
</dbReference>
<dbReference type="GO" id="GO:0004767">
    <property type="term" value="F:sphingomyelin phosphodiesterase activity"/>
    <property type="evidence" value="ECO:0007669"/>
    <property type="project" value="InterPro"/>
</dbReference>
<dbReference type="GO" id="GO:0046872">
    <property type="term" value="F:metal ion binding"/>
    <property type="evidence" value="ECO:0007669"/>
    <property type="project" value="UniProtKB-KW"/>
</dbReference>
<dbReference type="PANTHER" id="PTHR16320:SF24">
    <property type="entry name" value="PHOSPHODIESTERASE, PUTATIVE-RELATED"/>
    <property type="match status" value="1"/>
</dbReference>
<dbReference type="SUPFAM" id="SSF56219">
    <property type="entry name" value="DNase I-like"/>
    <property type="match status" value="2"/>
</dbReference>
<evidence type="ECO:0008006" key="7">
    <source>
        <dbReference type="Google" id="ProtNLM"/>
    </source>
</evidence>
<dbReference type="Proteomes" id="UP000236333">
    <property type="component" value="Unassembled WGS sequence"/>
</dbReference>